<reference evidence="2" key="1">
    <citation type="submission" date="2015-06" db="EMBL/GenBank/DDBJ databases">
        <authorList>
            <person name="Joergensen T."/>
        </authorList>
    </citation>
    <scope>NUCLEOTIDE SEQUENCE</scope>
    <source>
        <plasmid evidence="2">pRGFK1272</plasmid>
    </source>
</reference>
<keyword evidence="1" id="KW-0235">DNA replication</keyword>
<accession>A0A0H5Q444</accession>
<reference evidence="2" key="2">
    <citation type="submission" date="2015-07" db="EMBL/GenBank/DDBJ databases">
        <title>Plasmids, circular viruses and viroids from rat gut.</title>
        <authorList>
            <person name="Jorgensen T.J."/>
            <person name="Hansen M.A."/>
            <person name="Xu Z."/>
            <person name="Tabak M.A."/>
            <person name="Sorensen S.J."/>
            <person name="Hansen L.H."/>
        </authorList>
    </citation>
    <scope>NUCLEOTIDE SEQUENCE</scope>
    <source>
        <plasmid evidence="2">pRGFK1272</plasmid>
    </source>
</reference>
<keyword evidence="2" id="KW-0614">Plasmid</keyword>
<sequence length="361" mass="41281">MRYANTTHYKLQGVNPAGLKKLDGEGFAWRAERMKSNRLVRLYHLAGYEQYADRVEGCATWLQFRVLGDKRELTTANFCGLRLCPMCTARGAIVRARLLSRVMDGVQVEHHCQYIFLTLTIQNVTGPELGDAIGQLTQGWSRLMKQRPVQAALRGWFRAIEITRNNEPGSQWYGTYHPHIHAIFAVEDDYFKPRSPLYLTHDDLVARWRKAMRLNYDPTVNIKATYEGGRKKNRRKIKNGDNEASRGAVLEAAKYATKDSDYISDSLGDEEAAEIVRDYTKALYHRRLTAFGGWLKDKAQELQAVDLDNVDLIQGEDSTIREDLAEVIEEYGWHFGAGDYVLARRYVNPLRVKREGGDDGD</sequence>
<dbReference type="EMBL" id="LN853842">
    <property type="protein sequence ID" value="CRY96791.1"/>
    <property type="molecule type" value="Genomic_DNA"/>
</dbReference>
<dbReference type="GO" id="GO:0006260">
    <property type="term" value="P:DNA replication"/>
    <property type="evidence" value="ECO:0007669"/>
    <property type="project" value="UniProtKB-KW"/>
</dbReference>
<proteinExistence type="predicted"/>
<name>A0A0H5Q444_9ZZZZ</name>
<dbReference type="GO" id="GO:0003677">
    <property type="term" value="F:DNA binding"/>
    <property type="evidence" value="ECO:0007669"/>
    <property type="project" value="InterPro"/>
</dbReference>
<protein>
    <recommendedName>
        <fullName evidence="3">Replication protein</fullName>
    </recommendedName>
</protein>
<evidence type="ECO:0008006" key="3">
    <source>
        <dbReference type="Google" id="ProtNLM"/>
    </source>
</evidence>
<organism evidence="2">
    <name type="scientific">uncultured prokaryote</name>
    <dbReference type="NCBI Taxonomy" id="198431"/>
    <lineage>
        <taxon>unclassified sequences</taxon>
        <taxon>environmental samples</taxon>
    </lineage>
</organism>
<evidence type="ECO:0000313" key="2">
    <source>
        <dbReference type="EMBL" id="CRY96791.1"/>
    </source>
</evidence>
<dbReference type="AlphaFoldDB" id="A0A0H5Q444"/>
<dbReference type="Pfam" id="PF01446">
    <property type="entry name" value="Rep_1"/>
    <property type="match status" value="1"/>
</dbReference>
<geneLocation type="plasmid" evidence="2">
    <name>pRGFK1272</name>
</geneLocation>
<evidence type="ECO:0000256" key="1">
    <source>
        <dbReference type="ARBA" id="ARBA00022705"/>
    </source>
</evidence>
<dbReference type="InterPro" id="IPR000989">
    <property type="entry name" value="Rep"/>
</dbReference>